<keyword evidence="3" id="KW-1185">Reference proteome</keyword>
<dbReference type="RefSeq" id="WP_201685351.1">
    <property type="nucleotide sequence ID" value="NZ_JAEQNA010000007.1"/>
</dbReference>
<gene>
    <name evidence="2" type="ORF">JI739_18190</name>
</gene>
<proteinExistence type="predicted"/>
<feature type="region of interest" description="Disordered" evidence="1">
    <location>
        <begin position="1"/>
        <end position="20"/>
    </location>
</feature>
<evidence type="ECO:0000313" key="3">
    <source>
        <dbReference type="Proteomes" id="UP000613011"/>
    </source>
</evidence>
<evidence type="ECO:0008006" key="4">
    <source>
        <dbReference type="Google" id="ProtNLM"/>
    </source>
</evidence>
<dbReference type="Proteomes" id="UP000613011">
    <property type="component" value="Unassembled WGS sequence"/>
</dbReference>
<protein>
    <recommendedName>
        <fullName evidence="4">DUF721 domain-containing protein</fullName>
    </recommendedName>
</protein>
<evidence type="ECO:0000313" key="2">
    <source>
        <dbReference type="EMBL" id="MBL0422284.1"/>
    </source>
</evidence>
<sequence>MPHDPTRRHHPVTLAQAAEQSPSLSRLLHLVQASSQRLDLVRSQLPPSLRSAVSAGPLEDGQWCLLVRGNAAAAKLRQLLPALQAHLRTKGCEVGQIRIKVQNDWT</sequence>
<dbReference type="EMBL" id="JAEQNA010000007">
    <property type="protein sequence ID" value="MBL0422284.1"/>
    <property type="molecule type" value="Genomic_DNA"/>
</dbReference>
<organism evidence="2 3">
    <name type="scientific">Ramlibacter aurantiacus</name>
    <dbReference type="NCBI Taxonomy" id="2801330"/>
    <lineage>
        <taxon>Bacteria</taxon>
        <taxon>Pseudomonadati</taxon>
        <taxon>Pseudomonadota</taxon>
        <taxon>Betaproteobacteria</taxon>
        <taxon>Burkholderiales</taxon>
        <taxon>Comamonadaceae</taxon>
        <taxon>Ramlibacter</taxon>
    </lineage>
</organism>
<comment type="caution">
    <text evidence="2">The sequence shown here is derived from an EMBL/GenBank/DDBJ whole genome shotgun (WGS) entry which is preliminary data.</text>
</comment>
<accession>A0A937D346</accession>
<reference evidence="2" key="1">
    <citation type="submission" date="2021-01" db="EMBL/GenBank/DDBJ databases">
        <title>Ramlibacter sp. strain AW1 16S ribosomal RNA gene Genome sequencing and assembly.</title>
        <authorList>
            <person name="Kang M."/>
        </authorList>
    </citation>
    <scope>NUCLEOTIDE SEQUENCE</scope>
    <source>
        <strain evidence="2">AW1</strain>
    </source>
</reference>
<evidence type="ECO:0000256" key="1">
    <source>
        <dbReference type="SAM" id="MobiDB-lite"/>
    </source>
</evidence>
<feature type="compositionally biased region" description="Basic residues" evidence="1">
    <location>
        <begin position="1"/>
        <end position="11"/>
    </location>
</feature>
<name>A0A937D346_9BURK</name>
<dbReference type="AlphaFoldDB" id="A0A937D346"/>